<reference evidence="3" key="1">
    <citation type="submission" date="2020-10" db="EMBL/GenBank/DDBJ databases">
        <title>Complete genome sequence of Bacillus velezensis NST6.</title>
        <authorList>
            <person name="Choi J."/>
        </authorList>
    </citation>
    <scope>NUCLEOTIDE SEQUENCE [LARGE SCALE GENOMIC DNA]</scope>
    <source>
        <strain evidence="3">NST6</strain>
    </source>
</reference>
<organism evidence="2 3">
    <name type="scientific">Bacillus velezensis</name>
    <dbReference type="NCBI Taxonomy" id="492670"/>
    <lineage>
        <taxon>Bacteria</taxon>
        <taxon>Bacillati</taxon>
        <taxon>Bacillota</taxon>
        <taxon>Bacilli</taxon>
        <taxon>Bacillales</taxon>
        <taxon>Bacillaceae</taxon>
        <taxon>Bacillus</taxon>
        <taxon>Bacillus amyloliquefaciens group</taxon>
    </lineage>
</organism>
<name>A0A411A2V1_BACVE</name>
<evidence type="ECO:0000313" key="3">
    <source>
        <dbReference type="Proteomes" id="UP000587477"/>
    </source>
</evidence>
<dbReference type="AlphaFoldDB" id="A0A411A2V1"/>
<proteinExistence type="predicted"/>
<feature type="domain" description="IrrE N-terminal-like" evidence="1">
    <location>
        <begin position="30"/>
        <end position="146"/>
    </location>
</feature>
<dbReference type="Pfam" id="PF06114">
    <property type="entry name" value="Peptidase_M78"/>
    <property type="match status" value="1"/>
</dbReference>
<dbReference type="Gene3D" id="1.10.10.2910">
    <property type="match status" value="1"/>
</dbReference>
<evidence type="ECO:0000259" key="1">
    <source>
        <dbReference type="Pfam" id="PF06114"/>
    </source>
</evidence>
<gene>
    <name evidence="2" type="primary">immA_1</name>
    <name evidence="2" type="ORF">BACVE_001183</name>
</gene>
<protein>
    <submittedName>
        <fullName evidence="2">Metallopeptidase ImmA</fullName>
        <ecNumber evidence="2">3.4.-.-</ecNumber>
    </submittedName>
</protein>
<dbReference type="Proteomes" id="UP000587477">
    <property type="component" value="Chromosome"/>
</dbReference>
<keyword evidence="2" id="KW-0378">Hydrolase</keyword>
<dbReference type="EC" id="3.4.-.-" evidence="2"/>
<dbReference type="RefSeq" id="WP_025649961.1">
    <property type="nucleotide sequence ID" value="NZ_BDDG01000011.1"/>
</dbReference>
<dbReference type="GO" id="GO:0016787">
    <property type="term" value="F:hydrolase activity"/>
    <property type="evidence" value="ECO:0007669"/>
    <property type="project" value="UniProtKB-KW"/>
</dbReference>
<evidence type="ECO:0000313" key="2">
    <source>
        <dbReference type="EMBL" id="QOY26227.1"/>
    </source>
</evidence>
<sequence length="173" mass="19989">MIIIYTSRRIKHKSLAVIKEYGTNNVYQICESLGIYILKNNLGQANGFLQFDEPTNQYLIHINENLKYEHFVIAHELGHYYLHKNLNTFKILNCSSALKDKLEHQANLFASELLLTDRMIHDAIPIIREFTQEQVASYFEVPLSAVVDYKFAQPGNTLNSVFNFCNNQLKAFG</sequence>
<dbReference type="InterPro" id="IPR010359">
    <property type="entry name" value="IrrE_HExxH"/>
</dbReference>
<accession>A0A411A2V1</accession>
<dbReference type="EMBL" id="CP063687">
    <property type="protein sequence ID" value="QOY26227.1"/>
    <property type="molecule type" value="Genomic_DNA"/>
</dbReference>